<keyword evidence="7 9" id="KW-1133">Transmembrane helix</keyword>
<dbReference type="InterPro" id="IPR017871">
    <property type="entry name" value="ABC_transporter-like_CS"/>
</dbReference>
<evidence type="ECO:0000256" key="7">
    <source>
        <dbReference type="ARBA" id="ARBA00022989"/>
    </source>
</evidence>
<dbReference type="AlphaFoldDB" id="A0A9E8LWR5"/>
<dbReference type="RefSeq" id="WP_275417979.1">
    <property type="nucleotide sequence ID" value="NZ_CP106878.1"/>
</dbReference>
<reference evidence="12" key="1">
    <citation type="submission" date="2022-09" db="EMBL/GenBank/DDBJ databases">
        <title>Complete Genomes of Fervidibacillus albus and Fervidibacillus halotolerans isolated from tidal flat sediments.</title>
        <authorList>
            <person name="Kwon K.K."/>
            <person name="Yang S.-H."/>
            <person name="Park M.J."/>
            <person name="Oh H.-M."/>
        </authorList>
    </citation>
    <scope>NUCLEOTIDE SEQUENCE</scope>
    <source>
        <strain evidence="12">MEBiC13591</strain>
    </source>
</reference>
<dbReference type="Gene3D" id="3.40.50.300">
    <property type="entry name" value="P-loop containing nucleotide triphosphate hydrolases"/>
    <property type="match status" value="1"/>
</dbReference>
<gene>
    <name evidence="12" type="ORF">OE104_02300</name>
</gene>
<evidence type="ECO:0000313" key="12">
    <source>
        <dbReference type="EMBL" id="WAA10194.1"/>
    </source>
</evidence>
<feature type="transmembrane region" description="Helical" evidence="9">
    <location>
        <begin position="232"/>
        <end position="258"/>
    </location>
</feature>
<keyword evidence="13" id="KW-1185">Reference proteome</keyword>
<dbReference type="PANTHER" id="PTHR43394:SF1">
    <property type="entry name" value="ATP-BINDING CASSETTE SUB-FAMILY B MEMBER 10, MITOCHONDRIAL"/>
    <property type="match status" value="1"/>
</dbReference>
<evidence type="ECO:0000256" key="5">
    <source>
        <dbReference type="ARBA" id="ARBA00022741"/>
    </source>
</evidence>
<dbReference type="GO" id="GO:0015421">
    <property type="term" value="F:ABC-type oligopeptide transporter activity"/>
    <property type="evidence" value="ECO:0007669"/>
    <property type="project" value="TreeGrafter"/>
</dbReference>
<dbReference type="EMBL" id="CP106878">
    <property type="protein sequence ID" value="WAA10194.1"/>
    <property type="molecule type" value="Genomic_DNA"/>
</dbReference>
<dbReference type="Pfam" id="PF00664">
    <property type="entry name" value="ABC_membrane"/>
    <property type="match status" value="1"/>
</dbReference>
<dbReference type="SUPFAM" id="SSF52540">
    <property type="entry name" value="P-loop containing nucleoside triphosphate hydrolases"/>
    <property type="match status" value="1"/>
</dbReference>
<keyword evidence="8 9" id="KW-0472">Membrane</keyword>
<dbReference type="PROSITE" id="PS00211">
    <property type="entry name" value="ABC_TRANSPORTER_1"/>
    <property type="match status" value="1"/>
</dbReference>
<comment type="subcellular location">
    <subcellularLocation>
        <location evidence="1">Cell membrane</location>
        <topology evidence="1">Multi-pass membrane protein</topology>
    </subcellularLocation>
</comment>
<feature type="transmembrane region" description="Helical" evidence="9">
    <location>
        <begin position="130"/>
        <end position="149"/>
    </location>
</feature>
<evidence type="ECO:0000259" key="11">
    <source>
        <dbReference type="PROSITE" id="PS50929"/>
    </source>
</evidence>
<evidence type="ECO:0000256" key="4">
    <source>
        <dbReference type="ARBA" id="ARBA00022692"/>
    </source>
</evidence>
<accession>A0A9E8LWR5</accession>
<dbReference type="InterPro" id="IPR039421">
    <property type="entry name" value="Type_1_exporter"/>
</dbReference>
<evidence type="ECO:0000256" key="6">
    <source>
        <dbReference type="ARBA" id="ARBA00022840"/>
    </source>
</evidence>
<dbReference type="Gene3D" id="1.20.1560.10">
    <property type="entry name" value="ABC transporter type 1, transmembrane domain"/>
    <property type="match status" value="1"/>
</dbReference>
<dbReference type="PANTHER" id="PTHR43394">
    <property type="entry name" value="ATP-DEPENDENT PERMEASE MDL1, MITOCHONDRIAL"/>
    <property type="match status" value="1"/>
</dbReference>
<dbReference type="GO" id="GO:0005886">
    <property type="term" value="C:plasma membrane"/>
    <property type="evidence" value="ECO:0007669"/>
    <property type="project" value="UniProtKB-SubCell"/>
</dbReference>
<dbReference type="InterPro" id="IPR036640">
    <property type="entry name" value="ABC1_TM_sf"/>
</dbReference>
<dbReference type="FunFam" id="1.20.1560.10:FF:000040">
    <property type="entry name" value="Multidrug ABC transporter ATP-binding protein"/>
    <property type="match status" value="1"/>
</dbReference>
<evidence type="ECO:0000256" key="3">
    <source>
        <dbReference type="ARBA" id="ARBA00022475"/>
    </source>
</evidence>
<keyword evidence="3" id="KW-1003">Cell membrane</keyword>
<dbReference type="PROSITE" id="PS50929">
    <property type="entry name" value="ABC_TM1F"/>
    <property type="match status" value="1"/>
</dbReference>
<dbReference type="GO" id="GO:0016887">
    <property type="term" value="F:ATP hydrolysis activity"/>
    <property type="evidence" value="ECO:0007669"/>
    <property type="project" value="InterPro"/>
</dbReference>
<proteinExistence type="predicted"/>
<protein>
    <submittedName>
        <fullName evidence="12">ABC transporter ATP-binding protein/permease</fullName>
    </submittedName>
</protein>
<dbReference type="CDD" id="cd18548">
    <property type="entry name" value="ABC_6TM_Tm287_like"/>
    <property type="match status" value="1"/>
</dbReference>
<dbReference type="InterPro" id="IPR027417">
    <property type="entry name" value="P-loop_NTPase"/>
</dbReference>
<dbReference type="KEGG" id="faf:OE104_02300"/>
<feature type="transmembrane region" description="Helical" evidence="9">
    <location>
        <begin position="155"/>
        <end position="174"/>
    </location>
</feature>
<dbReference type="InterPro" id="IPR011527">
    <property type="entry name" value="ABC1_TM_dom"/>
</dbReference>
<evidence type="ECO:0000313" key="13">
    <source>
        <dbReference type="Proteomes" id="UP001164718"/>
    </source>
</evidence>
<evidence type="ECO:0000256" key="8">
    <source>
        <dbReference type="ARBA" id="ARBA00023136"/>
    </source>
</evidence>
<dbReference type="SUPFAM" id="SSF90123">
    <property type="entry name" value="ABC transporter transmembrane region"/>
    <property type="match status" value="1"/>
</dbReference>
<keyword evidence="5" id="KW-0547">Nucleotide-binding</keyword>
<dbReference type="SMART" id="SM00382">
    <property type="entry name" value="AAA"/>
    <property type="match status" value="1"/>
</dbReference>
<feature type="domain" description="ABC transmembrane type-1" evidence="11">
    <location>
        <begin position="16"/>
        <end position="298"/>
    </location>
</feature>
<dbReference type="Proteomes" id="UP001164718">
    <property type="component" value="Chromosome"/>
</dbReference>
<dbReference type="InterPro" id="IPR003439">
    <property type="entry name" value="ABC_transporter-like_ATP-bd"/>
</dbReference>
<dbReference type="Pfam" id="PF00005">
    <property type="entry name" value="ABC_tran"/>
    <property type="match status" value="1"/>
</dbReference>
<keyword evidence="2" id="KW-0813">Transport</keyword>
<dbReference type="InterPro" id="IPR003593">
    <property type="entry name" value="AAA+_ATPase"/>
</dbReference>
<organism evidence="12 13">
    <name type="scientific">Fervidibacillus albus</name>
    <dbReference type="NCBI Taxonomy" id="2980026"/>
    <lineage>
        <taxon>Bacteria</taxon>
        <taxon>Bacillati</taxon>
        <taxon>Bacillota</taxon>
        <taxon>Bacilli</taxon>
        <taxon>Bacillales</taxon>
        <taxon>Bacillaceae</taxon>
        <taxon>Fervidibacillus</taxon>
    </lineage>
</organism>
<dbReference type="PROSITE" id="PS50893">
    <property type="entry name" value="ABC_TRANSPORTER_2"/>
    <property type="match status" value="1"/>
</dbReference>
<keyword evidence="6 12" id="KW-0067">ATP-binding</keyword>
<dbReference type="FunFam" id="3.40.50.300:FF:000854">
    <property type="entry name" value="Multidrug ABC transporter ATP-binding protein"/>
    <property type="match status" value="1"/>
</dbReference>
<evidence type="ECO:0000256" key="2">
    <source>
        <dbReference type="ARBA" id="ARBA00022448"/>
    </source>
</evidence>
<dbReference type="GO" id="GO:0005524">
    <property type="term" value="F:ATP binding"/>
    <property type="evidence" value="ECO:0007669"/>
    <property type="project" value="UniProtKB-KW"/>
</dbReference>
<evidence type="ECO:0000259" key="10">
    <source>
        <dbReference type="PROSITE" id="PS50893"/>
    </source>
</evidence>
<keyword evidence="4 9" id="KW-0812">Transmembrane</keyword>
<sequence>MKKMAVFLKPYKMSILLVILFVFLQALSELYLPTLMSEIIDKGVVNGDISYIWRIGGVMLVVAAFGMACSIFASLHSSKTAAGFGKDVREKLFTHVESFSQKEIDQLGTASLITRTTNDVTQVQNVLINFLRILVRAPLMAIGGIFMAMTQDAKLSLIFLFTLPILAGTIVFIAKKGIPLFKAIQKKIDRLNKIVREKLIGVRVIRAFNREEQEEQRFDEANKDLTNATLRVNVIMAAMMPAMMLILNLTTVAIVWFGAIQIDYGNMEVGELMAFIQYAMQIMFSLIMVSMVFIMIPRAQVSFDRINEVLAVTPSIRSENEVGTIPEITGMIEFRNVTFHYPGAEKPALTNISFSAGPGEVTAIIGGTGSGKSTLIHLIPRFYDVTDGTILIDGKDIRDYSLDELRKKIGLVPQKSVLFSGTITDNIRYGKEDATEEEIKRAAETAQALEFINEMKHGFDTIISQGGTNVSGGQKQRISIARALVRKPEIYLFDDSFSALDFKTDARLREALKSETANASVIIVAQRISTVMDADRIIVLNEGEIAGIGTHEQLLQSCTVYQEIVSSQLSKEEIA</sequence>
<feature type="transmembrane region" description="Helical" evidence="9">
    <location>
        <begin position="52"/>
        <end position="75"/>
    </location>
</feature>
<evidence type="ECO:0000256" key="9">
    <source>
        <dbReference type="SAM" id="Phobius"/>
    </source>
</evidence>
<feature type="domain" description="ABC transporter" evidence="10">
    <location>
        <begin position="332"/>
        <end position="567"/>
    </location>
</feature>
<feature type="transmembrane region" description="Helical" evidence="9">
    <location>
        <begin position="278"/>
        <end position="296"/>
    </location>
</feature>
<name>A0A9E8LWR5_9BACI</name>
<evidence type="ECO:0000256" key="1">
    <source>
        <dbReference type="ARBA" id="ARBA00004651"/>
    </source>
</evidence>